<proteinExistence type="inferred from homology"/>
<keyword evidence="3 7" id="KW-0489">Methyltransferase</keyword>
<evidence type="ECO:0000256" key="4">
    <source>
        <dbReference type="ARBA" id="ARBA00022679"/>
    </source>
</evidence>
<comment type="subcellular location">
    <subcellularLocation>
        <location evidence="1 7">Mitochondrion</location>
    </subcellularLocation>
</comment>
<gene>
    <name evidence="8" type="ORF">DICVIV_11683</name>
</gene>
<dbReference type="OrthoDB" id="438553at2759"/>
<keyword evidence="9" id="KW-1185">Reference proteome</keyword>
<comment type="similarity">
    <text evidence="2 7">Belongs to the NDUFAF7 family.</text>
</comment>
<dbReference type="Proteomes" id="UP000053766">
    <property type="component" value="Unassembled WGS sequence"/>
</dbReference>
<dbReference type="GO" id="GO:0032981">
    <property type="term" value="P:mitochondrial respiratory chain complex I assembly"/>
    <property type="evidence" value="ECO:0007669"/>
    <property type="project" value="TreeGrafter"/>
</dbReference>
<keyword evidence="4 7" id="KW-0808">Transferase</keyword>
<evidence type="ECO:0000256" key="2">
    <source>
        <dbReference type="ARBA" id="ARBA00005891"/>
    </source>
</evidence>
<dbReference type="InterPro" id="IPR029063">
    <property type="entry name" value="SAM-dependent_MTases_sf"/>
</dbReference>
<evidence type="ECO:0000313" key="9">
    <source>
        <dbReference type="Proteomes" id="UP000053766"/>
    </source>
</evidence>
<dbReference type="GO" id="GO:0035243">
    <property type="term" value="F:protein-arginine omega-N symmetric methyltransferase activity"/>
    <property type="evidence" value="ECO:0007669"/>
    <property type="project" value="UniProtKB-EC"/>
</dbReference>
<dbReference type="SUPFAM" id="SSF53335">
    <property type="entry name" value="S-adenosyl-L-methionine-dependent methyltransferases"/>
    <property type="match status" value="1"/>
</dbReference>
<dbReference type="AlphaFoldDB" id="A0A0D8XF09"/>
<keyword evidence="5 7" id="KW-0496">Mitochondrion</keyword>
<dbReference type="PANTHER" id="PTHR12049">
    <property type="entry name" value="PROTEIN ARGININE METHYLTRANSFERASE NDUFAF7, MITOCHONDRIAL"/>
    <property type="match status" value="1"/>
</dbReference>
<dbReference type="STRING" id="29172.A0A0D8XF09"/>
<reference evidence="8 9" key="1">
    <citation type="submission" date="2013-11" db="EMBL/GenBank/DDBJ databases">
        <title>Draft genome of the bovine lungworm Dictyocaulus viviparus.</title>
        <authorList>
            <person name="Mitreva M."/>
        </authorList>
    </citation>
    <scope>NUCLEOTIDE SEQUENCE [LARGE SCALE GENOMIC DNA]</scope>
    <source>
        <strain evidence="8 9">HannoverDv2000</strain>
    </source>
</reference>
<accession>A0A0D8XF09</accession>
<dbReference type="InterPro" id="IPR038375">
    <property type="entry name" value="NDUFAF7_sf"/>
</dbReference>
<evidence type="ECO:0000256" key="1">
    <source>
        <dbReference type="ARBA" id="ARBA00004173"/>
    </source>
</evidence>
<organism evidence="8 9">
    <name type="scientific">Dictyocaulus viviparus</name>
    <name type="common">Bovine lungworm</name>
    <dbReference type="NCBI Taxonomy" id="29172"/>
    <lineage>
        <taxon>Eukaryota</taxon>
        <taxon>Metazoa</taxon>
        <taxon>Ecdysozoa</taxon>
        <taxon>Nematoda</taxon>
        <taxon>Chromadorea</taxon>
        <taxon>Rhabditida</taxon>
        <taxon>Rhabditina</taxon>
        <taxon>Rhabditomorpha</taxon>
        <taxon>Strongyloidea</taxon>
        <taxon>Metastrongylidae</taxon>
        <taxon>Dictyocaulus</taxon>
    </lineage>
</organism>
<dbReference type="GO" id="GO:0005739">
    <property type="term" value="C:mitochondrion"/>
    <property type="evidence" value="ECO:0007669"/>
    <property type="project" value="UniProtKB-SubCell"/>
</dbReference>
<dbReference type="InterPro" id="IPR003788">
    <property type="entry name" value="NDUFAF7"/>
</dbReference>
<evidence type="ECO:0000256" key="7">
    <source>
        <dbReference type="RuleBase" id="RU364114"/>
    </source>
</evidence>
<evidence type="ECO:0000256" key="3">
    <source>
        <dbReference type="ARBA" id="ARBA00022603"/>
    </source>
</evidence>
<dbReference type="GO" id="GO:0032259">
    <property type="term" value="P:methylation"/>
    <property type="evidence" value="ECO:0007669"/>
    <property type="project" value="UniProtKB-KW"/>
</dbReference>
<reference evidence="9" key="2">
    <citation type="journal article" date="2016" name="Sci. Rep.">
        <title>Dictyocaulus viviparus genome, variome and transcriptome elucidate lungworm biology and support future intervention.</title>
        <authorList>
            <person name="McNulty S.N."/>
            <person name="Strube C."/>
            <person name="Rosa B.A."/>
            <person name="Martin J.C."/>
            <person name="Tyagi R."/>
            <person name="Choi Y.J."/>
            <person name="Wang Q."/>
            <person name="Hallsworth Pepin K."/>
            <person name="Zhang X."/>
            <person name="Ozersky P."/>
            <person name="Wilson R.K."/>
            <person name="Sternberg P.W."/>
            <person name="Gasser R.B."/>
            <person name="Mitreva M."/>
        </authorList>
    </citation>
    <scope>NUCLEOTIDE SEQUENCE [LARGE SCALE GENOMIC DNA]</scope>
    <source>
        <strain evidence="9">HannoverDv2000</strain>
    </source>
</reference>
<dbReference type="EC" id="2.1.1.320" evidence="7"/>
<dbReference type="PANTHER" id="PTHR12049:SF7">
    <property type="entry name" value="PROTEIN ARGININE METHYLTRANSFERASE NDUFAF7, MITOCHONDRIAL"/>
    <property type="match status" value="1"/>
</dbReference>
<dbReference type="EMBL" id="KN716679">
    <property type="protein sequence ID" value="KJH42327.1"/>
    <property type="molecule type" value="Genomic_DNA"/>
</dbReference>
<evidence type="ECO:0000256" key="5">
    <source>
        <dbReference type="ARBA" id="ARBA00023128"/>
    </source>
</evidence>
<dbReference type="Pfam" id="PF02636">
    <property type="entry name" value="Methyltransf_28"/>
    <property type="match status" value="1"/>
</dbReference>
<dbReference type="Gene3D" id="3.40.50.12710">
    <property type="match status" value="1"/>
</dbReference>
<comment type="function">
    <text evidence="7">Arginine methyltransferase involved in the assembly or stability of mitochondrial NADH:ubiquinone oxidoreductase complex (complex I).</text>
</comment>
<sequence>MAALNKREIVNHCEALKRFIIDKIRATGPITVAEYMKISASAPTIFGMEGDFITAPELTQIFGELLGVWCYYELANTGHRGPWQLVECGPGTGQLMLDILSVMDNFKEKNLTVHLVERSDALMLEQEKLLCSNPSPIMKSVKNESGNAVMKNMSKSGFPIYWYKIIEDVPEQFSVFINNEFLDALPIHQFIRDSNGTWREVYIGINKVNELCFVKSNGENLHTRGLIPEDIRYDNHRTHWECSPEAGTLINQVTERIVYNGGFGIFIDYGHDGTRNELSFRAYKKHKQVNPLVQPGSTDLTADVNFGYIKSLVENRAAVYGPTTQRFRLSLAVHKLKHYSEFLVQLGAEMRLRMLLKSCNEQVKQDALIKSYNYLMGDMGERFLALAIFPKTLSAILEKRGGPAGFAIRCSHQKKDD</sequence>
<protein>
    <recommendedName>
        <fullName evidence="7">Protein arginine methyltransferase NDUFAF7</fullName>
        <ecNumber evidence="7">2.1.1.320</ecNumber>
    </recommendedName>
</protein>
<evidence type="ECO:0000256" key="6">
    <source>
        <dbReference type="ARBA" id="ARBA00048612"/>
    </source>
</evidence>
<evidence type="ECO:0000313" key="8">
    <source>
        <dbReference type="EMBL" id="KJH42327.1"/>
    </source>
</evidence>
<comment type="catalytic activity">
    <reaction evidence="6 7">
        <text>L-arginyl-[protein] + 2 S-adenosyl-L-methionine = N(omega),N(omega)'-dimethyl-L-arginyl-[protein] + 2 S-adenosyl-L-homocysteine + 2 H(+)</text>
        <dbReference type="Rhea" id="RHEA:48108"/>
        <dbReference type="Rhea" id="RHEA-COMP:10532"/>
        <dbReference type="Rhea" id="RHEA-COMP:11992"/>
        <dbReference type="ChEBI" id="CHEBI:15378"/>
        <dbReference type="ChEBI" id="CHEBI:29965"/>
        <dbReference type="ChEBI" id="CHEBI:57856"/>
        <dbReference type="ChEBI" id="CHEBI:59789"/>
        <dbReference type="ChEBI" id="CHEBI:88221"/>
        <dbReference type="EC" id="2.1.1.320"/>
    </reaction>
</comment>
<name>A0A0D8XF09_DICVI</name>